<feature type="region of interest" description="Disordered" evidence="1">
    <location>
        <begin position="1"/>
        <end position="31"/>
    </location>
</feature>
<accession>A0AA88AFW5</accession>
<proteinExistence type="predicted"/>
<name>A0AA88AFW5_FICCA</name>
<dbReference type="AlphaFoldDB" id="A0AA88AFW5"/>
<keyword evidence="3" id="KW-1185">Reference proteome</keyword>
<reference evidence="2" key="1">
    <citation type="submission" date="2023-07" db="EMBL/GenBank/DDBJ databases">
        <title>draft genome sequence of fig (Ficus carica).</title>
        <authorList>
            <person name="Takahashi T."/>
            <person name="Nishimura K."/>
        </authorList>
    </citation>
    <scope>NUCLEOTIDE SEQUENCE</scope>
</reference>
<evidence type="ECO:0000313" key="3">
    <source>
        <dbReference type="Proteomes" id="UP001187192"/>
    </source>
</evidence>
<dbReference type="Proteomes" id="UP001187192">
    <property type="component" value="Unassembled WGS sequence"/>
</dbReference>
<feature type="compositionally biased region" description="Polar residues" evidence="1">
    <location>
        <begin position="21"/>
        <end position="31"/>
    </location>
</feature>
<protein>
    <submittedName>
        <fullName evidence="2">Uncharacterized protein</fullName>
    </submittedName>
</protein>
<organism evidence="2 3">
    <name type="scientific">Ficus carica</name>
    <name type="common">Common fig</name>
    <dbReference type="NCBI Taxonomy" id="3494"/>
    <lineage>
        <taxon>Eukaryota</taxon>
        <taxon>Viridiplantae</taxon>
        <taxon>Streptophyta</taxon>
        <taxon>Embryophyta</taxon>
        <taxon>Tracheophyta</taxon>
        <taxon>Spermatophyta</taxon>
        <taxon>Magnoliopsida</taxon>
        <taxon>eudicotyledons</taxon>
        <taxon>Gunneridae</taxon>
        <taxon>Pentapetalae</taxon>
        <taxon>rosids</taxon>
        <taxon>fabids</taxon>
        <taxon>Rosales</taxon>
        <taxon>Moraceae</taxon>
        <taxon>Ficeae</taxon>
        <taxon>Ficus</taxon>
    </lineage>
</organism>
<comment type="caution">
    <text evidence="2">The sequence shown here is derived from an EMBL/GenBank/DDBJ whole genome shotgun (WGS) entry which is preliminary data.</text>
</comment>
<evidence type="ECO:0000313" key="2">
    <source>
        <dbReference type="EMBL" id="GMN51195.1"/>
    </source>
</evidence>
<feature type="compositionally biased region" description="Low complexity" evidence="1">
    <location>
        <begin position="1"/>
        <end position="15"/>
    </location>
</feature>
<evidence type="ECO:0000256" key="1">
    <source>
        <dbReference type="SAM" id="MobiDB-lite"/>
    </source>
</evidence>
<dbReference type="Gramene" id="FCD_00011624-RA">
    <property type="protein sequence ID" value="FCD_00011624-RA:cds"/>
    <property type="gene ID" value="FCD_00011624"/>
</dbReference>
<gene>
    <name evidence="2" type="ORF">TIFTF001_020356</name>
</gene>
<dbReference type="EMBL" id="BTGU01000036">
    <property type="protein sequence ID" value="GMN51195.1"/>
    <property type="molecule type" value="Genomic_DNA"/>
</dbReference>
<sequence length="60" mass="6385">MLATVTDDSSSSVTSPRLTDPENQQKITISPKNLAFPNDCLALPAIANHHADPLPRATSD</sequence>